<dbReference type="Proteomes" id="UP000305883">
    <property type="component" value="Unassembled WGS sequence"/>
</dbReference>
<sequence>MFANPAEAYPPNCNPVRFGSVVASTCQNGAIVSGLSWSSSSMTTTTTPGATSELSMPPGTSITTVGTTVVSAGPGGSVLTMVPKLQRS</sequence>
<evidence type="ECO:0000313" key="2">
    <source>
        <dbReference type="EMBL" id="TIC99741.1"/>
    </source>
</evidence>
<protein>
    <submittedName>
        <fullName evidence="2">Uncharacterized protein</fullName>
    </submittedName>
</protein>
<gene>
    <name evidence="2" type="ORF">CH35J_005404</name>
</gene>
<comment type="caution">
    <text evidence="2">The sequence shown here is derived from an EMBL/GenBank/DDBJ whole genome shotgun (WGS) entry which is preliminary data.</text>
</comment>
<dbReference type="AlphaFoldDB" id="A0A4T0W420"/>
<dbReference type="EMBL" id="MWPZ01000004">
    <property type="protein sequence ID" value="TIC99741.1"/>
    <property type="molecule type" value="Genomic_DNA"/>
</dbReference>
<feature type="region of interest" description="Disordered" evidence="1">
    <location>
        <begin position="37"/>
        <end position="59"/>
    </location>
</feature>
<reference evidence="2 3" key="1">
    <citation type="journal article" date="2019" name="Genome Biol. Evol.">
        <title>Genomic Plasticity Mediated by Transposable Elements in the Plant Pathogenic Fungus Colletotrichum higginsianum.</title>
        <authorList>
            <person name="Tsushima A."/>
            <person name="Gan P."/>
            <person name="Kumakura N."/>
            <person name="Narusaka M."/>
            <person name="Takano Y."/>
            <person name="Narusaka Y."/>
            <person name="Shirasu K."/>
        </authorList>
    </citation>
    <scope>NUCLEOTIDE SEQUENCE [LARGE SCALE GENOMIC DNA]</scope>
    <source>
        <strain evidence="2 3">MAFF305635-RFP</strain>
    </source>
</reference>
<evidence type="ECO:0000256" key="1">
    <source>
        <dbReference type="SAM" id="MobiDB-lite"/>
    </source>
</evidence>
<evidence type="ECO:0000313" key="3">
    <source>
        <dbReference type="Proteomes" id="UP000305883"/>
    </source>
</evidence>
<organism evidence="2 3">
    <name type="scientific">Colletotrichum higginsianum</name>
    <dbReference type="NCBI Taxonomy" id="80884"/>
    <lineage>
        <taxon>Eukaryota</taxon>
        <taxon>Fungi</taxon>
        <taxon>Dikarya</taxon>
        <taxon>Ascomycota</taxon>
        <taxon>Pezizomycotina</taxon>
        <taxon>Sordariomycetes</taxon>
        <taxon>Hypocreomycetidae</taxon>
        <taxon>Glomerellales</taxon>
        <taxon>Glomerellaceae</taxon>
        <taxon>Colletotrichum</taxon>
        <taxon>Colletotrichum destructivum species complex</taxon>
    </lineage>
</organism>
<name>A0A4T0W420_9PEZI</name>
<proteinExistence type="predicted"/>
<accession>A0A4T0W420</accession>